<reference evidence="8" key="1">
    <citation type="journal article" date="2019" name="Int. J. Syst. Evol. Microbiol.">
        <title>The Global Catalogue of Microorganisms (GCM) 10K type strain sequencing project: providing services to taxonomists for standard genome sequencing and annotation.</title>
        <authorList>
            <consortium name="The Broad Institute Genomics Platform"/>
            <consortium name="The Broad Institute Genome Sequencing Center for Infectious Disease"/>
            <person name="Wu L."/>
            <person name="Ma J."/>
        </authorList>
    </citation>
    <scope>NUCLEOTIDE SEQUENCE [LARGE SCALE GENOMIC DNA]</scope>
    <source>
        <strain evidence="8">KCTC 42282</strain>
    </source>
</reference>
<feature type="transmembrane region" description="Helical" evidence="6">
    <location>
        <begin position="102"/>
        <end position="121"/>
    </location>
</feature>
<feature type="transmembrane region" description="Helical" evidence="6">
    <location>
        <begin position="141"/>
        <end position="160"/>
    </location>
</feature>
<feature type="transmembrane region" description="Helical" evidence="6">
    <location>
        <begin position="234"/>
        <end position="253"/>
    </location>
</feature>
<evidence type="ECO:0000256" key="5">
    <source>
        <dbReference type="ARBA" id="ARBA00023136"/>
    </source>
</evidence>
<gene>
    <name evidence="7" type="ORF">ACFONL_05095</name>
</gene>
<dbReference type="PANTHER" id="PTHR21716">
    <property type="entry name" value="TRANSMEMBRANE PROTEIN"/>
    <property type="match status" value="1"/>
</dbReference>
<organism evidence="7 8">
    <name type="scientific">Camelimonas fluminis</name>
    <dbReference type="NCBI Taxonomy" id="1576911"/>
    <lineage>
        <taxon>Bacteria</taxon>
        <taxon>Pseudomonadati</taxon>
        <taxon>Pseudomonadota</taxon>
        <taxon>Alphaproteobacteria</taxon>
        <taxon>Hyphomicrobiales</taxon>
        <taxon>Chelatococcaceae</taxon>
        <taxon>Camelimonas</taxon>
    </lineage>
</organism>
<feature type="transmembrane region" description="Helical" evidence="6">
    <location>
        <begin position="61"/>
        <end position="82"/>
    </location>
</feature>
<protein>
    <submittedName>
        <fullName evidence="7">AI-2E family transporter</fullName>
    </submittedName>
</protein>
<keyword evidence="8" id="KW-1185">Reference proteome</keyword>
<comment type="similarity">
    <text evidence="2">Belongs to the autoinducer-2 exporter (AI-2E) (TC 2.A.86) family.</text>
</comment>
<dbReference type="PROSITE" id="PS51257">
    <property type="entry name" value="PROKAR_LIPOPROTEIN"/>
    <property type="match status" value="1"/>
</dbReference>
<proteinExistence type="inferred from homology"/>
<dbReference type="EMBL" id="JBHRYC010000026">
    <property type="protein sequence ID" value="MFC3636757.1"/>
    <property type="molecule type" value="Genomic_DNA"/>
</dbReference>
<feature type="transmembrane region" description="Helical" evidence="6">
    <location>
        <begin position="201"/>
        <end position="222"/>
    </location>
</feature>
<keyword evidence="5 6" id="KW-0472">Membrane</keyword>
<evidence type="ECO:0000256" key="2">
    <source>
        <dbReference type="ARBA" id="ARBA00009773"/>
    </source>
</evidence>
<dbReference type="RefSeq" id="WP_191318287.1">
    <property type="nucleotide sequence ID" value="NZ_BNCG01000002.1"/>
</dbReference>
<evidence type="ECO:0000256" key="4">
    <source>
        <dbReference type="ARBA" id="ARBA00022989"/>
    </source>
</evidence>
<dbReference type="Pfam" id="PF01594">
    <property type="entry name" value="AI-2E_transport"/>
    <property type="match status" value="1"/>
</dbReference>
<evidence type="ECO:0000313" key="7">
    <source>
        <dbReference type="EMBL" id="MFC3636757.1"/>
    </source>
</evidence>
<dbReference type="InterPro" id="IPR002549">
    <property type="entry name" value="AI-2E-like"/>
</dbReference>
<keyword evidence="4 6" id="KW-1133">Transmembrane helix</keyword>
<dbReference type="PANTHER" id="PTHR21716:SF64">
    <property type="entry name" value="AI-2 TRANSPORT PROTEIN TQSA"/>
    <property type="match status" value="1"/>
</dbReference>
<comment type="subcellular location">
    <subcellularLocation>
        <location evidence="1">Membrane</location>
        <topology evidence="1">Multi-pass membrane protein</topology>
    </subcellularLocation>
</comment>
<comment type="caution">
    <text evidence="7">The sequence shown here is derived from an EMBL/GenBank/DDBJ whole genome shotgun (WGS) entry which is preliminary data.</text>
</comment>
<feature type="transmembrane region" description="Helical" evidence="6">
    <location>
        <begin position="299"/>
        <end position="325"/>
    </location>
</feature>
<evidence type="ECO:0000256" key="6">
    <source>
        <dbReference type="SAM" id="Phobius"/>
    </source>
</evidence>
<name>A0ABV7UE58_9HYPH</name>
<evidence type="ECO:0000256" key="3">
    <source>
        <dbReference type="ARBA" id="ARBA00022692"/>
    </source>
</evidence>
<accession>A0ABV7UE58</accession>
<feature type="transmembrane region" description="Helical" evidence="6">
    <location>
        <begin position="12"/>
        <end position="41"/>
    </location>
</feature>
<evidence type="ECO:0000313" key="8">
    <source>
        <dbReference type="Proteomes" id="UP001595704"/>
    </source>
</evidence>
<sequence>MESAGRGSISTAMIVLIAVILVFGCIYYAGAVIAPVVFAMFMIALMWPFQSWMQKRMPKGLALALSMLVVAAVFLVFGWIVAWGFGRVTRWIIADAGRFQALYAMGVAWLEGHGIAVAGLWAEHFNVGWVVRAAQQVTGRFNTTLSFWIVVFVYVVLGLLEVDDASRKVRALRNQTVAGVLLRGSSETAAKLRRYMGVRTVMSLMTGALVWVFATAVGLPLAAEWGVMAFALNYIPFIGPLVATVFPTLFAMAQFQSWEAVLVVFACLNLIQFVVGSYLEPRVAGSALSMSPFLVLFSVFFWSYLWGILGAFIGVPVSIAMLTFCAQHPSSRWFSDLLGAPPKGAVAAG</sequence>
<evidence type="ECO:0000256" key="1">
    <source>
        <dbReference type="ARBA" id="ARBA00004141"/>
    </source>
</evidence>
<feature type="transmembrane region" description="Helical" evidence="6">
    <location>
        <begin position="260"/>
        <end position="279"/>
    </location>
</feature>
<keyword evidence="3 6" id="KW-0812">Transmembrane</keyword>
<dbReference type="Proteomes" id="UP001595704">
    <property type="component" value="Unassembled WGS sequence"/>
</dbReference>